<proteinExistence type="inferred from homology"/>
<evidence type="ECO:0000256" key="7">
    <source>
        <dbReference type="ARBA" id="ARBA00039442"/>
    </source>
</evidence>
<dbReference type="PANTHER" id="PTHR15889:SF2">
    <property type="entry name" value="LARGE RIBOSOMAL SUBUNIT PROTEIN ML37"/>
    <property type="match status" value="1"/>
</dbReference>
<comment type="subcellular location">
    <subcellularLocation>
        <location evidence="1">Mitochondrion</location>
    </subcellularLocation>
</comment>
<dbReference type="PANTHER" id="PTHR15889">
    <property type="entry name" value="MITOCHONDRIAL RIBOSOMAL PROTEIN L37"/>
    <property type="match status" value="1"/>
</dbReference>
<dbReference type="Ensembl" id="ENSPKIT00000009596.1">
    <property type="protein sequence ID" value="ENSPKIP00000028809.1"/>
    <property type="gene ID" value="ENSPKIG00000010297.1"/>
</dbReference>
<dbReference type="GO" id="GO:1990904">
    <property type="term" value="C:ribonucleoprotein complex"/>
    <property type="evidence" value="ECO:0007669"/>
    <property type="project" value="UniProtKB-KW"/>
</dbReference>
<dbReference type="Pfam" id="PF07147">
    <property type="entry name" value="PDCD9"/>
    <property type="match status" value="1"/>
</dbReference>
<reference evidence="9" key="1">
    <citation type="submission" date="2025-08" db="UniProtKB">
        <authorList>
            <consortium name="Ensembl"/>
        </authorList>
    </citation>
    <scope>IDENTIFICATION</scope>
</reference>
<protein>
    <recommendedName>
        <fullName evidence="7">Large ribosomal subunit protein mL37</fullName>
    </recommendedName>
    <alternativeName>
        <fullName evidence="8">39S ribosomal protein L37, mitochondrial</fullName>
    </alternativeName>
</protein>
<keyword evidence="10" id="KW-1185">Reference proteome</keyword>
<keyword evidence="4" id="KW-0496">Mitochondrion</keyword>
<dbReference type="GO" id="GO:0003735">
    <property type="term" value="F:structural constituent of ribosome"/>
    <property type="evidence" value="ECO:0007669"/>
    <property type="project" value="InterPro"/>
</dbReference>
<keyword evidence="5" id="KW-0687">Ribonucleoprotein</keyword>
<organism evidence="9 10">
    <name type="scientific">Paramormyrops kingsleyae</name>
    <dbReference type="NCBI Taxonomy" id="1676925"/>
    <lineage>
        <taxon>Eukaryota</taxon>
        <taxon>Metazoa</taxon>
        <taxon>Chordata</taxon>
        <taxon>Craniata</taxon>
        <taxon>Vertebrata</taxon>
        <taxon>Euteleostomi</taxon>
        <taxon>Actinopterygii</taxon>
        <taxon>Neopterygii</taxon>
        <taxon>Teleostei</taxon>
        <taxon>Osteoglossocephala</taxon>
        <taxon>Osteoglossomorpha</taxon>
        <taxon>Osteoglossiformes</taxon>
        <taxon>Mormyridae</taxon>
        <taxon>Paramormyrops</taxon>
    </lineage>
</organism>
<dbReference type="InterPro" id="IPR010793">
    <property type="entry name" value="Ribosomal_mL37/mL65"/>
</dbReference>
<evidence type="ECO:0000313" key="10">
    <source>
        <dbReference type="Proteomes" id="UP000261540"/>
    </source>
</evidence>
<evidence type="ECO:0000256" key="5">
    <source>
        <dbReference type="ARBA" id="ARBA00023274"/>
    </source>
</evidence>
<evidence type="ECO:0000313" key="9">
    <source>
        <dbReference type="Ensembl" id="ENSPKIP00000028809.1"/>
    </source>
</evidence>
<sequence>MNLLVLKAGKCCSVFHMLHVSRHRVGGRHFSVSCCLHLKAPPRNNRKATVDIPGLERVTYAERLHFVPGLAKATFPQWSRGWRDPHRYSGPEYEGLPPRAEKPCFVFNQRTSALEGTRQAAWLTKSIVRQGLPPQVLALAEDAANQIEDQDERVQHAIQHARFWDSTERKPPRERFCPVLLRNLLHLCGTLQVRLPTLGRRMLAEKYSLAACWTRGGDLFQVRGQNGLLLNSMSAVPVVAGKEELLSTEGEELETFYPIAPTIDLQVTHAYKQKNDTGFQDGYPYPHAHTLYILECGEGPKLKEEQVHAKMIMFAFGNALAHAHALYGTQPQVLEWPVMVQSVATNGRTFSFVMFQLNTTDLDSDTGVKNLVWMDADQPLYEYAKIRPVVKKKVIQVGIANRRLMLTDLYLHSWVRGPAVPVWYWAGGPYL</sequence>
<evidence type="ECO:0000256" key="2">
    <source>
        <dbReference type="ARBA" id="ARBA00022946"/>
    </source>
</evidence>
<dbReference type="GO" id="GO:0006412">
    <property type="term" value="P:translation"/>
    <property type="evidence" value="ECO:0007669"/>
    <property type="project" value="InterPro"/>
</dbReference>
<evidence type="ECO:0000256" key="1">
    <source>
        <dbReference type="ARBA" id="ARBA00004173"/>
    </source>
</evidence>
<dbReference type="GO" id="GO:0005840">
    <property type="term" value="C:ribosome"/>
    <property type="evidence" value="ECO:0007669"/>
    <property type="project" value="UniProtKB-KW"/>
</dbReference>
<keyword evidence="3" id="KW-0689">Ribosomal protein</keyword>
<evidence type="ECO:0000256" key="6">
    <source>
        <dbReference type="ARBA" id="ARBA00037985"/>
    </source>
</evidence>
<evidence type="ECO:0000256" key="4">
    <source>
        <dbReference type="ARBA" id="ARBA00023128"/>
    </source>
</evidence>
<dbReference type="InterPro" id="IPR052482">
    <property type="entry name" value="mtLSU_mL37"/>
</dbReference>
<dbReference type="GO" id="GO:0005739">
    <property type="term" value="C:mitochondrion"/>
    <property type="evidence" value="ECO:0007669"/>
    <property type="project" value="UniProtKB-SubCell"/>
</dbReference>
<comment type="similarity">
    <text evidence="6">Belongs to the mitochondrion-specific ribosomal protein mL37 family.</text>
</comment>
<dbReference type="AlphaFoldDB" id="A0A3B3SDG6"/>
<evidence type="ECO:0000256" key="8">
    <source>
        <dbReference type="ARBA" id="ARBA00041617"/>
    </source>
</evidence>
<name>A0A3B3SDG6_9TELE</name>
<reference evidence="9" key="2">
    <citation type="submission" date="2025-09" db="UniProtKB">
        <authorList>
            <consortium name="Ensembl"/>
        </authorList>
    </citation>
    <scope>IDENTIFICATION</scope>
</reference>
<accession>A0A3B3SDG6</accession>
<dbReference type="GeneTree" id="ENSGT00390000000867"/>
<evidence type="ECO:0000256" key="3">
    <source>
        <dbReference type="ARBA" id="ARBA00022980"/>
    </source>
</evidence>
<keyword evidence="2" id="KW-0809">Transit peptide</keyword>
<dbReference type="STRING" id="1676925.ENSPKIP00000028809"/>
<dbReference type="Proteomes" id="UP000261540">
    <property type="component" value="Unplaced"/>
</dbReference>